<keyword evidence="5" id="KW-1185">Reference proteome</keyword>
<feature type="non-terminal residue" evidence="4">
    <location>
        <position position="1"/>
    </location>
</feature>
<organism evidence="4 5">
    <name type="scientific">Scyliorhinus torazame</name>
    <name type="common">Cloudy catshark</name>
    <name type="synonym">Catulus torazame</name>
    <dbReference type="NCBI Taxonomy" id="75743"/>
    <lineage>
        <taxon>Eukaryota</taxon>
        <taxon>Metazoa</taxon>
        <taxon>Chordata</taxon>
        <taxon>Craniata</taxon>
        <taxon>Vertebrata</taxon>
        <taxon>Chondrichthyes</taxon>
        <taxon>Elasmobranchii</taxon>
        <taxon>Galeomorphii</taxon>
        <taxon>Galeoidea</taxon>
        <taxon>Carcharhiniformes</taxon>
        <taxon>Scyliorhinidae</taxon>
        <taxon>Scyliorhinus</taxon>
    </lineage>
</organism>
<dbReference type="GO" id="GO:0031415">
    <property type="term" value="C:NatA complex"/>
    <property type="evidence" value="ECO:0007669"/>
    <property type="project" value="TreeGrafter"/>
</dbReference>
<dbReference type="AlphaFoldDB" id="A0A401PXK8"/>
<gene>
    <name evidence="4" type="ORF">scyTo_0016754</name>
</gene>
<sequence length="466" mass="53782">DDGNLEPPTTRLWVQYFLAQHYDRIGQPSLALEYINAAIESTPTLIELFLVKAKIYKHAGNIKEAAKWMDEAQALDTADRFINSKCAKYMLKANLVKEAEEMCSKFTREGTAAVDNLNEMQCMWFQTECALAYQSMNKYGESLKKCHEIERHFAEITDDQFDFHTYCMRKMTLRSYVDLLKLEDVLRCHPFYFKAAKVAIEIYLKLHDHPLTDENKELEADTANLSDKELKKLRNKQRRAQKKAQLEEEKRNAEKEKQLKNQRKKKEEDEEEIGAQKEELVPEKLAKKFLLMLQSVKRAFAIDADNPWLHECLFRFFKAVSESKNVPDAVQTVLTQQMSRLFGDTNPKSFNEAFLSKHLNSIPHRLAAAKMMYYNEPSSQKRAVDLATGLDEFLDERGIQICVKVLEAVRDGNLGVCKETAETYRAQCHKIFPYALAFMPPGYEDDVKITVNGDSATEPEELANEI</sequence>
<evidence type="ECO:0000313" key="4">
    <source>
        <dbReference type="EMBL" id="GCB77846.1"/>
    </source>
</evidence>
<dbReference type="Gene3D" id="1.25.40.1040">
    <property type="match status" value="1"/>
</dbReference>
<dbReference type="PANTHER" id="PTHR22767">
    <property type="entry name" value="N-TERMINAL ACETYLTRANSFERASE-RELATED"/>
    <property type="match status" value="1"/>
</dbReference>
<dbReference type="InterPro" id="IPR011990">
    <property type="entry name" value="TPR-like_helical_dom_sf"/>
</dbReference>
<evidence type="ECO:0000313" key="5">
    <source>
        <dbReference type="Proteomes" id="UP000288216"/>
    </source>
</evidence>
<dbReference type="SUPFAM" id="SSF48452">
    <property type="entry name" value="TPR-like"/>
    <property type="match status" value="1"/>
</dbReference>
<comment type="caution">
    <text evidence="4">The sequence shown here is derived from an EMBL/GenBank/DDBJ whole genome shotgun (WGS) entry which is preliminary data.</text>
</comment>
<dbReference type="Pfam" id="PF12569">
    <property type="entry name" value="NatA_aux_su"/>
    <property type="match status" value="1"/>
</dbReference>
<dbReference type="STRING" id="75743.A0A401PXK8"/>
<feature type="region of interest" description="Disordered" evidence="3">
    <location>
        <begin position="229"/>
        <end position="275"/>
    </location>
</feature>
<dbReference type="Gene3D" id="1.25.40.1010">
    <property type="match status" value="2"/>
</dbReference>
<dbReference type="EMBL" id="BFAA01010334">
    <property type="protein sequence ID" value="GCB77846.1"/>
    <property type="molecule type" value="Genomic_DNA"/>
</dbReference>
<dbReference type="InterPro" id="IPR021183">
    <property type="entry name" value="NatA_aux_su"/>
</dbReference>
<dbReference type="Proteomes" id="UP000288216">
    <property type="component" value="Unassembled WGS sequence"/>
</dbReference>
<protein>
    <submittedName>
        <fullName evidence="4">Uncharacterized protein</fullName>
    </submittedName>
</protein>
<dbReference type="OrthoDB" id="10263032at2759"/>
<feature type="compositionally biased region" description="Basic and acidic residues" evidence="3">
    <location>
        <begin position="244"/>
        <end position="259"/>
    </location>
</feature>
<accession>A0A401PXK8</accession>
<feature type="compositionally biased region" description="Basic residues" evidence="3">
    <location>
        <begin position="233"/>
        <end position="242"/>
    </location>
</feature>
<reference evidence="4 5" key="1">
    <citation type="journal article" date="2018" name="Nat. Ecol. Evol.">
        <title>Shark genomes provide insights into elasmobranch evolution and the origin of vertebrates.</title>
        <authorList>
            <person name="Hara Y"/>
            <person name="Yamaguchi K"/>
            <person name="Onimaru K"/>
            <person name="Kadota M"/>
            <person name="Koyanagi M"/>
            <person name="Keeley SD"/>
            <person name="Tatsumi K"/>
            <person name="Tanaka K"/>
            <person name="Motone F"/>
            <person name="Kageyama Y"/>
            <person name="Nozu R"/>
            <person name="Adachi N"/>
            <person name="Nishimura O"/>
            <person name="Nakagawa R"/>
            <person name="Tanegashima C"/>
            <person name="Kiyatake I"/>
            <person name="Matsumoto R"/>
            <person name="Murakumo K"/>
            <person name="Nishida K"/>
            <person name="Terakita A"/>
            <person name="Kuratani S"/>
            <person name="Sato K"/>
            <person name="Hyodo S Kuraku.S."/>
        </authorList>
    </citation>
    <scope>NUCLEOTIDE SEQUENCE [LARGE SCALE GENOMIC DNA]</scope>
</reference>
<dbReference type="OMA" id="XEGTSAV"/>
<name>A0A401PXK8_SCYTO</name>
<dbReference type="PANTHER" id="PTHR22767:SF6">
    <property type="entry name" value="N-ALPHA-ACETYLTRANSFERASE 15, NATA AUXILIARY SUBUNIT"/>
    <property type="match status" value="1"/>
</dbReference>
<keyword evidence="1" id="KW-0677">Repeat</keyword>
<evidence type="ECO:0000256" key="2">
    <source>
        <dbReference type="ARBA" id="ARBA00022803"/>
    </source>
</evidence>
<evidence type="ECO:0000256" key="1">
    <source>
        <dbReference type="ARBA" id="ARBA00022737"/>
    </source>
</evidence>
<keyword evidence="2" id="KW-0802">TPR repeat</keyword>
<proteinExistence type="predicted"/>
<evidence type="ECO:0000256" key="3">
    <source>
        <dbReference type="SAM" id="MobiDB-lite"/>
    </source>
</evidence>